<accession>A0A7X6MDH9</accession>
<evidence type="ECO:0000313" key="2">
    <source>
        <dbReference type="EMBL" id="NKY97783.1"/>
    </source>
</evidence>
<dbReference type="Gene3D" id="3.40.640.10">
    <property type="entry name" value="Type I PLP-dependent aspartate aminotransferase-like (Major domain)"/>
    <property type="match status" value="1"/>
</dbReference>
<dbReference type="InterPro" id="IPR015421">
    <property type="entry name" value="PyrdxlP-dep_Trfase_major"/>
</dbReference>
<comment type="caution">
    <text evidence="2">The sequence shown here is derived from an EMBL/GenBank/DDBJ whole genome shotgun (WGS) entry which is preliminary data.</text>
</comment>
<dbReference type="RefSeq" id="WP_061081002.1">
    <property type="nucleotide sequence ID" value="NZ_JAAXPG010000007.1"/>
</dbReference>
<reference evidence="2 3" key="1">
    <citation type="submission" date="2020-04" db="EMBL/GenBank/DDBJ databases">
        <title>MicrobeNet Type strains.</title>
        <authorList>
            <person name="Nicholson A.C."/>
        </authorList>
    </citation>
    <scope>NUCLEOTIDE SEQUENCE [LARGE SCALE GENOMIC DNA]</scope>
    <source>
        <strain evidence="2 3">ATCC 23612</strain>
    </source>
</reference>
<protein>
    <submittedName>
        <fullName evidence="2">Aminotransferase class V-fold PLP-dependent enzyme</fullName>
    </submittedName>
</protein>
<name>A0A7X6MDH9_9ACTN</name>
<evidence type="ECO:0000313" key="3">
    <source>
        <dbReference type="Proteomes" id="UP000553209"/>
    </source>
</evidence>
<keyword evidence="2" id="KW-0032">Aminotransferase</keyword>
<feature type="domain" description="Aminotransferase class V" evidence="1">
    <location>
        <begin position="49"/>
        <end position="293"/>
    </location>
</feature>
<dbReference type="SUPFAM" id="SSF53383">
    <property type="entry name" value="PLP-dependent transferases"/>
    <property type="match status" value="1"/>
</dbReference>
<organism evidence="2 3">
    <name type="scientific">Nocardiopsis alborubida</name>
    <dbReference type="NCBI Taxonomy" id="146802"/>
    <lineage>
        <taxon>Bacteria</taxon>
        <taxon>Bacillati</taxon>
        <taxon>Actinomycetota</taxon>
        <taxon>Actinomycetes</taxon>
        <taxon>Streptosporangiales</taxon>
        <taxon>Nocardiopsidaceae</taxon>
        <taxon>Nocardiopsis</taxon>
    </lineage>
</organism>
<dbReference type="EMBL" id="JAAXPG010000007">
    <property type="protein sequence ID" value="NKY97783.1"/>
    <property type="molecule type" value="Genomic_DNA"/>
</dbReference>
<keyword evidence="2" id="KW-0808">Transferase</keyword>
<dbReference type="AlphaFoldDB" id="A0A7X6MDH9"/>
<dbReference type="Gene3D" id="3.90.1150.10">
    <property type="entry name" value="Aspartate Aminotransferase, domain 1"/>
    <property type="match status" value="1"/>
</dbReference>
<dbReference type="PANTHER" id="PTHR43586:SF21">
    <property type="entry name" value="PYRIDOXAL PHOSPHATE (PLP)-DEPENDENT ASPARTATE AMINOTRANSFERASE SUPERFAMILY"/>
    <property type="match status" value="1"/>
</dbReference>
<dbReference type="GO" id="GO:0008483">
    <property type="term" value="F:transaminase activity"/>
    <property type="evidence" value="ECO:0007669"/>
    <property type="project" value="UniProtKB-KW"/>
</dbReference>
<dbReference type="Proteomes" id="UP000553209">
    <property type="component" value="Unassembled WGS sequence"/>
</dbReference>
<proteinExistence type="predicted"/>
<dbReference type="Pfam" id="PF00266">
    <property type="entry name" value="Aminotran_5"/>
    <property type="match status" value="1"/>
</dbReference>
<keyword evidence="3" id="KW-1185">Reference proteome</keyword>
<dbReference type="InterPro" id="IPR000192">
    <property type="entry name" value="Aminotrans_V_dom"/>
</dbReference>
<gene>
    <name evidence="2" type="ORF">HGB44_08875</name>
</gene>
<dbReference type="InterPro" id="IPR015424">
    <property type="entry name" value="PyrdxlP-dep_Trfase"/>
</dbReference>
<dbReference type="InterPro" id="IPR015422">
    <property type="entry name" value="PyrdxlP-dep_Trfase_small"/>
</dbReference>
<evidence type="ECO:0000259" key="1">
    <source>
        <dbReference type="Pfam" id="PF00266"/>
    </source>
</evidence>
<sequence length="346" mass="36248">MDDTIPDLWSTDTVWLNTAQYGIPPAPAHQALASAVHSWHTATGDPGAWGRELEQARTNLAALVGAPADDLTLGTSTSQITGTIAASLPDGARVLVPEGDFASIVFPWHAQADRGVTVEAVPLDRLAQAVDARTHLVAFSPVQSADGRLAPTGDIVAAARAHGALVVADATQAAGWTPLDATAFDALIASAYKWLMTPRGLALAYLSPGLRARLRPNNAGPAAARDTASAMYATRMDLAPTARAFDTSPNWFAAVAAAASSRVLLEVGLEKVRAHNTALADHFRAALGQEPAHSAITSVDLPGATERLARAGVVTTERGGRTRLSFHLYNTLDDAERAAKALLQPW</sequence>
<dbReference type="PANTHER" id="PTHR43586">
    <property type="entry name" value="CYSTEINE DESULFURASE"/>
    <property type="match status" value="1"/>
</dbReference>